<dbReference type="Gene3D" id="2.60.120.260">
    <property type="entry name" value="Galactose-binding domain-like"/>
    <property type="match status" value="1"/>
</dbReference>
<dbReference type="SUPFAM" id="SSF50952">
    <property type="entry name" value="Soluble quinoprotein glucose dehydrogenase"/>
    <property type="match status" value="1"/>
</dbReference>
<evidence type="ECO:0000313" key="11">
    <source>
        <dbReference type="Proteomes" id="UP001204144"/>
    </source>
</evidence>
<dbReference type="Pfam" id="PF18911">
    <property type="entry name" value="PKD_4"/>
    <property type="match status" value="1"/>
</dbReference>
<dbReference type="GO" id="GO:0009055">
    <property type="term" value="F:electron transfer activity"/>
    <property type="evidence" value="ECO:0007669"/>
    <property type="project" value="InterPro"/>
</dbReference>
<dbReference type="AlphaFoldDB" id="A0AAE3KX00"/>
<dbReference type="InterPro" id="IPR009056">
    <property type="entry name" value="Cyt_c-like_dom"/>
</dbReference>
<keyword evidence="3 6" id="KW-0479">Metal-binding</keyword>
<keyword evidence="2 6" id="KW-0349">Heme</keyword>
<name>A0AAE3KX00_9BACT</name>
<dbReference type="PANTHER" id="PTHR40469">
    <property type="entry name" value="SECRETED GLYCOSYL HYDROLASE"/>
    <property type="match status" value="1"/>
</dbReference>
<dbReference type="PROSITE" id="PS50093">
    <property type="entry name" value="PKD"/>
    <property type="match status" value="1"/>
</dbReference>
<dbReference type="InterPro" id="IPR000601">
    <property type="entry name" value="PKD_dom"/>
</dbReference>
<sequence>MTKKNNLILLFLFTSFQVLAQQNSILVFSKTAGYRHTSIKEGKAYFDSLGKASGFKVVSTENSNDFNEDNLKKFNAVVFLNTTGDVLSPAQQADFERYIQAGGGYLGIHAASDTEYNWPWYNDLMGGYFASHPGRNVSNVQKGKMTVLDKTHPSTAHLPETFERADEFYDFKSLKKDILKFLVKVDESSYKEGKMGDFHPMSWYHEFDGGKSFYTNFGHTPETFSEPLMTKHISEGLKWAWARKLDYAKATTKRAPEENRFIKTTLVKNLDEPTELAVMPNGKVIFVERKGAIKLWNPNTNATKLVGQLNVYKKFEYGLMGVGLDPNFETNNWLYFYYSPETDQHKDNFLSRFTYDQNRDTVLFDTEKVVLRVHAKRDECCHTGGSIDWDAKGNLFLSTGDDTNPFASDGFAPIDFRPGRQGWDALSTSGNTNDLRGKILRIHPENDGSYTIPEGNLFPKGMDKTRPEIYVMGNRNPYRIAVDKKTGFLYWGEIGPDAGKGNPERGPEGYVEFNQARKPGFFGWPIFAGNNTPYRAYDFETKKSGGLFDPLKPLNLSPNNTGLVNLPPTQKPMIWYGYGDSKEFPLLEKGGANPMGGPVYHSEEYKNSDGKFPDYYDNKFFAYEWMRDWIIAVTLDKDGNYAGMERFMPSTKFYHPMDMAFGQNGVLYTLEYGMNWFAQNEEAQLSKIEYNAGNRKPVVKVSASVTEGAAPLLVKFSSDGTSDYDNDKITYDWAFGKGIANSKLANPVVSFAKPGIYDVKLTVKDAVGNQSFETIKVKVGNAVPVVDIKIKSNKSFVLDNTIDYEVSVVDKEDGSLVKGISPEDVMVSINYLEGYDKTVLEQGHKSNESFMVGKRHIEKSDCAACHSKEKKSIGPSYYDIADKYKKTTANVTLLANKIIAGGGGVWGEQAMAAHPQLNQTEAKEIVEYILSIKDPKAMSKPVTGSYNATDHKSKKEGAYIIQASYTDKGGKTIGSITSSKTLALKSPVIRALNFDKSENTDKYTVEPLGDLLIANNNSSATYEKIDLSGISKISVLAFAQKGQAVGGTIEIRQGSATGSLLGEIIIPEVNMTPQEISLNAMNRKPEDLVFVFKNGKAEGKPLFGISKIEFKK</sequence>
<feature type="domain" description="Cytochrome c" evidence="9">
    <location>
        <begin position="848"/>
        <end position="933"/>
    </location>
</feature>
<dbReference type="Pfam" id="PF06283">
    <property type="entry name" value="ThuA"/>
    <property type="match status" value="1"/>
</dbReference>
<evidence type="ECO:0000313" key="10">
    <source>
        <dbReference type="EMBL" id="MCP9763795.1"/>
    </source>
</evidence>
<dbReference type="PROSITE" id="PS51007">
    <property type="entry name" value="CYTC"/>
    <property type="match status" value="1"/>
</dbReference>
<feature type="domain" description="PKD" evidence="8">
    <location>
        <begin position="697"/>
        <end position="779"/>
    </location>
</feature>
<evidence type="ECO:0000256" key="2">
    <source>
        <dbReference type="ARBA" id="ARBA00022617"/>
    </source>
</evidence>
<evidence type="ECO:0000256" key="4">
    <source>
        <dbReference type="ARBA" id="ARBA00022982"/>
    </source>
</evidence>
<dbReference type="InterPro" id="IPR035986">
    <property type="entry name" value="PKD_dom_sf"/>
</dbReference>
<evidence type="ECO:0000259" key="8">
    <source>
        <dbReference type="PROSITE" id="PS50093"/>
    </source>
</evidence>
<feature type="chain" id="PRO_5042155143" evidence="7">
    <location>
        <begin position="21"/>
        <end position="1112"/>
    </location>
</feature>
<dbReference type="InterPro" id="IPR036909">
    <property type="entry name" value="Cyt_c-like_dom_sf"/>
</dbReference>
<dbReference type="SUPFAM" id="SSF46626">
    <property type="entry name" value="Cytochrome c"/>
    <property type="match status" value="1"/>
</dbReference>
<evidence type="ECO:0000259" key="9">
    <source>
        <dbReference type="PROSITE" id="PS51007"/>
    </source>
</evidence>
<keyword evidence="7" id="KW-0732">Signal</keyword>
<dbReference type="Pfam" id="PF07995">
    <property type="entry name" value="GSDH"/>
    <property type="match status" value="1"/>
</dbReference>
<dbReference type="RefSeq" id="WP_255037563.1">
    <property type="nucleotide sequence ID" value="NZ_RJUF01000040.1"/>
</dbReference>
<accession>A0AAE3KX00</accession>
<gene>
    <name evidence="10" type="ORF">EGI31_12605</name>
</gene>
<dbReference type="Pfam" id="PF00034">
    <property type="entry name" value="Cytochrom_C"/>
    <property type="match status" value="1"/>
</dbReference>
<evidence type="ECO:0000256" key="1">
    <source>
        <dbReference type="ARBA" id="ARBA00022448"/>
    </source>
</evidence>
<dbReference type="EMBL" id="RJUF01000040">
    <property type="protein sequence ID" value="MCP9763795.1"/>
    <property type="molecule type" value="Genomic_DNA"/>
</dbReference>
<feature type="binding site" description="covalent" evidence="6">
    <location>
        <position position="866"/>
    </location>
    <ligand>
        <name>heme c</name>
        <dbReference type="ChEBI" id="CHEBI:61717"/>
    </ligand>
</feature>
<dbReference type="InterPro" id="IPR011042">
    <property type="entry name" value="6-blade_b-propeller_TolB-like"/>
</dbReference>
<dbReference type="Gene3D" id="2.120.10.30">
    <property type="entry name" value="TolB, C-terminal domain"/>
    <property type="match status" value="1"/>
</dbReference>
<comment type="PTM">
    <text evidence="6">Binds 1 heme c group covalently per subunit.</text>
</comment>
<dbReference type="Proteomes" id="UP001204144">
    <property type="component" value="Unassembled WGS sequence"/>
</dbReference>
<evidence type="ECO:0000256" key="6">
    <source>
        <dbReference type="PIRSR" id="PIRSR602324-1"/>
    </source>
</evidence>
<dbReference type="SMART" id="SM00089">
    <property type="entry name" value="PKD"/>
    <property type="match status" value="1"/>
</dbReference>
<keyword evidence="11" id="KW-1185">Reference proteome</keyword>
<dbReference type="CDD" id="cd04084">
    <property type="entry name" value="CBM6_xylanase-like"/>
    <property type="match status" value="1"/>
</dbReference>
<dbReference type="Gene3D" id="2.60.40.10">
    <property type="entry name" value="Immunoglobulins"/>
    <property type="match status" value="1"/>
</dbReference>
<keyword evidence="5 6" id="KW-0408">Iron</keyword>
<protein>
    <submittedName>
        <fullName evidence="10">PKD domain-containing protein</fullName>
    </submittedName>
</protein>
<reference evidence="10 11" key="1">
    <citation type="submission" date="2018-11" db="EMBL/GenBank/DDBJ databases">
        <title>Novel bacteria species description.</title>
        <authorList>
            <person name="Han J.-H."/>
        </authorList>
    </citation>
    <scope>NUCLEOTIDE SEQUENCE [LARGE SCALE GENOMIC DNA]</scope>
    <source>
        <strain evidence="10 11">KCTC23259</strain>
    </source>
</reference>
<dbReference type="SUPFAM" id="SSF49299">
    <property type="entry name" value="PKD domain"/>
    <property type="match status" value="1"/>
</dbReference>
<dbReference type="Gene3D" id="3.40.50.880">
    <property type="match status" value="1"/>
</dbReference>
<dbReference type="PANTHER" id="PTHR40469:SF2">
    <property type="entry name" value="GALACTOSE-BINDING DOMAIN-LIKE SUPERFAMILY PROTEIN"/>
    <property type="match status" value="1"/>
</dbReference>
<dbReference type="InterPro" id="IPR022409">
    <property type="entry name" value="PKD/Chitinase_dom"/>
</dbReference>
<comment type="caution">
    <text evidence="10">The sequence shown here is derived from an EMBL/GenBank/DDBJ whole genome shotgun (WGS) entry which is preliminary data.</text>
</comment>
<dbReference type="InterPro" id="IPR012938">
    <property type="entry name" value="Glc/Sorbosone_DH"/>
</dbReference>
<feature type="binding site" description="covalent" evidence="6">
    <location>
        <position position="911"/>
    </location>
    <ligand>
        <name>heme c</name>
        <dbReference type="ChEBI" id="CHEBI:61717"/>
    </ligand>
</feature>
<feature type="signal peptide" evidence="7">
    <location>
        <begin position="1"/>
        <end position="20"/>
    </location>
</feature>
<keyword evidence="1" id="KW-0813">Transport</keyword>
<evidence type="ECO:0000256" key="3">
    <source>
        <dbReference type="ARBA" id="ARBA00022723"/>
    </source>
</evidence>
<dbReference type="InterPro" id="IPR013783">
    <property type="entry name" value="Ig-like_fold"/>
</dbReference>
<evidence type="ECO:0000256" key="7">
    <source>
        <dbReference type="SAM" id="SignalP"/>
    </source>
</evidence>
<dbReference type="CDD" id="cd00146">
    <property type="entry name" value="PKD"/>
    <property type="match status" value="1"/>
</dbReference>
<evidence type="ECO:0000256" key="5">
    <source>
        <dbReference type="ARBA" id="ARBA00023004"/>
    </source>
</evidence>
<organism evidence="10 11">
    <name type="scientific">Lacihabitans soyangensis</name>
    <dbReference type="NCBI Taxonomy" id="869394"/>
    <lineage>
        <taxon>Bacteria</taxon>
        <taxon>Pseudomonadati</taxon>
        <taxon>Bacteroidota</taxon>
        <taxon>Cytophagia</taxon>
        <taxon>Cytophagales</taxon>
        <taxon>Leadbetterellaceae</taxon>
        <taxon>Lacihabitans</taxon>
    </lineage>
</organism>
<dbReference type="PRINTS" id="PR00606">
    <property type="entry name" value="CYTCHROMECID"/>
</dbReference>
<dbReference type="GO" id="GO:0005506">
    <property type="term" value="F:iron ion binding"/>
    <property type="evidence" value="ECO:0007669"/>
    <property type="project" value="InterPro"/>
</dbReference>
<proteinExistence type="predicted"/>
<dbReference type="GO" id="GO:0020037">
    <property type="term" value="F:heme binding"/>
    <property type="evidence" value="ECO:0007669"/>
    <property type="project" value="InterPro"/>
</dbReference>
<dbReference type="InterPro" id="IPR029010">
    <property type="entry name" value="ThuA-like"/>
</dbReference>
<dbReference type="Gene3D" id="1.10.760.10">
    <property type="entry name" value="Cytochrome c-like domain"/>
    <property type="match status" value="1"/>
</dbReference>
<dbReference type="InterPro" id="IPR029062">
    <property type="entry name" value="Class_I_gatase-like"/>
</dbReference>
<dbReference type="SUPFAM" id="SSF52317">
    <property type="entry name" value="Class I glutamine amidotransferase-like"/>
    <property type="match status" value="1"/>
</dbReference>
<keyword evidence="4" id="KW-0249">Electron transport</keyword>
<dbReference type="InterPro" id="IPR011041">
    <property type="entry name" value="Quinoprot_gluc/sorb_DH_b-prop"/>
</dbReference>
<feature type="binding site" description="covalent" evidence="6">
    <location>
        <position position="862"/>
    </location>
    <ligand>
        <name>heme c</name>
        <dbReference type="ChEBI" id="CHEBI:61717"/>
    </ligand>
</feature>
<dbReference type="InterPro" id="IPR002324">
    <property type="entry name" value="Cyt_c_ID"/>
</dbReference>